<dbReference type="Gene3D" id="1.10.287.1120">
    <property type="entry name" value="Bipartite methylase S protein"/>
    <property type="match status" value="1"/>
</dbReference>
<organism evidence="6 7">
    <name type="scientific">Mycoplasma parvum str. Indiana</name>
    <dbReference type="NCBI Taxonomy" id="1403316"/>
    <lineage>
        <taxon>Bacteria</taxon>
        <taxon>Bacillati</taxon>
        <taxon>Mycoplasmatota</taxon>
        <taxon>Mollicutes</taxon>
        <taxon>Mycoplasmataceae</taxon>
        <taxon>Mycoplasma</taxon>
    </lineage>
</organism>
<feature type="transmembrane region" description="Helical" evidence="4">
    <location>
        <begin position="229"/>
        <end position="246"/>
    </location>
</feature>
<dbReference type="Proteomes" id="UP000017119">
    <property type="component" value="Chromosome"/>
</dbReference>
<dbReference type="RefSeq" id="WP_022770004.1">
    <property type="nucleotide sequence ID" value="NC_022575.1"/>
</dbReference>
<accession>U5NC49</accession>
<reference evidence="6 7" key="1">
    <citation type="journal article" date="2013" name="Genome Announc.">
        <title>Genome Sequence of Mycoplasma parvum (Formerly Eperythrozoon parvum), a Diminutive Hemoplasma of the Pig.</title>
        <authorList>
            <person name="do Nascimento N.C."/>
            <person name="Dos Santos A.P."/>
            <person name="Chu Y."/>
            <person name="Guimaraes A.M."/>
            <person name="Pagliaro A."/>
            <person name="Messick J.B."/>
        </authorList>
    </citation>
    <scope>NUCLEOTIDE SEQUENCE [LARGE SCALE GENOMIC DNA]</scope>
    <source>
        <strain evidence="6 7">Indiana</strain>
    </source>
</reference>
<dbReference type="REBASE" id="72001">
    <property type="entry name" value="S.MpaIndORF2060P"/>
</dbReference>
<evidence type="ECO:0000256" key="4">
    <source>
        <dbReference type="SAM" id="Phobius"/>
    </source>
</evidence>
<dbReference type="Gene3D" id="3.90.220.20">
    <property type="entry name" value="DNA methylase specificity domains"/>
    <property type="match status" value="2"/>
</dbReference>
<keyword evidence="4" id="KW-0472">Membrane</keyword>
<dbReference type="InterPro" id="IPR052021">
    <property type="entry name" value="Type-I_RS_S_subunit"/>
</dbReference>
<feature type="domain" description="Type I restriction modification DNA specificity" evidence="5">
    <location>
        <begin position="3"/>
        <end position="184"/>
    </location>
</feature>
<keyword evidence="3" id="KW-0238">DNA-binding</keyword>
<evidence type="ECO:0000259" key="5">
    <source>
        <dbReference type="Pfam" id="PF01420"/>
    </source>
</evidence>
<dbReference type="Pfam" id="PF01420">
    <property type="entry name" value="Methylase_S"/>
    <property type="match status" value="1"/>
</dbReference>
<dbReference type="PATRIC" id="fig|1403316.3.peg.382"/>
<dbReference type="InterPro" id="IPR044946">
    <property type="entry name" value="Restrct_endonuc_typeI_TRD_sf"/>
</dbReference>
<evidence type="ECO:0000256" key="1">
    <source>
        <dbReference type="ARBA" id="ARBA00010923"/>
    </source>
</evidence>
<dbReference type="SUPFAM" id="SSF116734">
    <property type="entry name" value="DNA methylase specificity domain"/>
    <property type="match status" value="1"/>
</dbReference>
<dbReference type="EMBL" id="CP006771">
    <property type="protein sequence ID" value="AGX89151.1"/>
    <property type="molecule type" value="Genomic_DNA"/>
</dbReference>
<sequence>MNKWKWVTLDKLGLLENGMSLSVKMINFEALFKGKNIPFIDGSDISRSKLWLLKNGRYCNFKRFSNKAKLFPKNTVCIVRCGTSGDSALLKASSCLSDKVYGFNSFKEISNPKFIKYCFDFPIIKEKIVSLSKSSTAQPVLSFQKLRIVKFPLPPFVIQQKIGNILSAYDELTENNERQIELLEALRTYFYKKLLLNNFQNNWKRLKLEEMATIIKGTKPASHALQNQYIYIYMVKMYILFLLVLLKLKNLQLFLMTCQQY</sequence>
<dbReference type="InterPro" id="IPR000055">
    <property type="entry name" value="Restrct_endonuc_typeI_TRD"/>
</dbReference>
<dbReference type="GO" id="GO:0009307">
    <property type="term" value="P:DNA restriction-modification system"/>
    <property type="evidence" value="ECO:0007669"/>
    <property type="project" value="UniProtKB-KW"/>
</dbReference>
<dbReference type="AlphaFoldDB" id="U5NC49"/>
<dbReference type="OrthoDB" id="825893at2"/>
<dbReference type="CDD" id="cd17258">
    <property type="entry name" value="RMtype1_S_Sau13435ORF2165P-TRD1-CR1_like"/>
    <property type="match status" value="1"/>
</dbReference>
<dbReference type="KEGG" id="mpv:PRV_02065"/>
<evidence type="ECO:0000313" key="7">
    <source>
        <dbReference type="Proteomes" id="UP000017119"/>
    </source>
</evidence>
<evidence type="ECO:0000256" key="2">
    <source>
        <dbReference type="ARBA" id="ARBA00022747"/>
    </source>
</evidence>
<dbReference type="PANTHER" id="PTHR30408:SF12">
    <property type="entry name" value="TYPE I RESTRICTION ENZYME MJAVIII SPECIFICITY SUBUNIT"/>
    <property type="match status" value="1"/>
</dbReference>
<dbReference type="HOGENOM" id="CLU_021095_4_0_14"/>
<proteinExistence type="inferred from homology"/>
<keyword evidence="7" id="KW-1185">Reference proteome</keyword>
<keyword evidence="2" id="KW-0680">Restriction system</keyword>
<dbReference type="PANTHER" id="PTHR30408">
    <property type="entry name" value="TYPE-1 RESTRICTION ENZYME ECOKI SPECIFICITY PROTEIN"/>
    <property type="match status" value="1"/>
</dbReference>
<keyword evidence="4" id="KW-1133">Transmembrane helix</keyword>
<dbReference type="STRING" id="1403316.PRV_02065"/>
<dbReference type="GO" id="GO:0003677">
    <property type="term" value="F:DNA binding"/>
    <property type="evidence" value="ECO:0007669"/>
    <property type="project" value="UniProtKB-KW"/>
</dbReference>
<name>U5NC49_9MOLU</name>
<evidence type="ECO:0000313" key="6">
    <source>
        <dbReference type="EMBL" id="AGX89151.1"/>
    </source>
</evidence>
<protein>
    <recommendedName>
        <fullName evidence="5">Type I restriction modification DNA specificity domain-containing protein</fullName>
    </recommendedName>
</protein>
<comment type="similarity">
    <text evidence="1">Belongs to the type-I restriction system S methylase family.</text>
</comment>
<evidence type="ECO:0000256" key="3">
    <source>
        <dbReference type="ARBA" id="ARBA00023125"/>
    </source>
</evidence>
<gene>
    <name evidence="6" type="ORF">PRV_02065</name>
</gene>
<keyword evidence="4" id="KW-0812">Transmembrane</keyword>